<dbReference type="Proteomes" id="UP001172457">
    <property type="component" value="Chromosome 2"/>
</dbReference>
<comment type="caution">
    <text evidence="2">The sequence shown here is derived from an EMBL/GenBank/DDBJ whole genome shotgun (WGS) entry which is preliminary data.</text>
</comment>
<dbReference type="EMBL" id="JARYMX010000002">
    <property type="protein sequence ID" value="KAJ9563662.1"/>
    <property type="molecule type" value="Genomic_DNA"/>
</dbReference>
<keyword evidence="3" id="KW-1185">Reference proteome</keyword>
<accession>A0AA38WJW7</accession>
<dbReference type="InterPro" id="IPR012438">
    <property type="entry name" value="DUF1639"/>
</dbReference>
<organism evidence="2 3">
    <name type="scientific">Centaurea solstitialis</name>
    <name type="common">yellow star-thistle</name>
    <dbReference type="NCBI Taxonomy" id="347529"/>
    <lineage>
        <taxon>Eukaryota</taxon>
        <taxon>Viridiplantae</taxon>
        <taxon>Streptophyta</taxon>
        <taxon>Embryophyta</taxon>
        <taxon>Tracheophyta</taxon>
        <taxon>Spermatophyta</taxon>
        <taxon>Magnoliopsida</taxon>
        <taxon>eudicotyledons</taxon>
        <taxon>Gunneridae</taxon>
        <taxon>Pentapetalae</taxon>
        <taxon>asterids</taxon>
        <taxon>campanulids</taxon>
        <taxon>Asterales</taxon>
        <taxon>Asteraceae</taxon>
        <taxon>Carduoideae</taxon>
        <taxon>Cardueae</taxon>
        <taxon>Centaureinae</taxon>
        <taxon>Centaurea</taxon>
    </lineage>
</organism>
<dbReference type="PANTHER" id="PTHR33130:SF43">
    <property type="entry name" value="OS01G0688600 PROTEIN"/>
    <property type="match status" value="1"/>
</dbReference>
<dbReference type="PANTHER" id="PTHR33130">
    <property type="entry name" value="PUTATIVE (DUF1639)-RELATED"/>
    <property type="match status" value="1"/>
</dbReference>
<proteinExistence type="predicted"/>
<feature type="region of interest" description="Disordered" evidence="1">
    <location>
        <begin position="37"/>
        <end position="80"/>
    </location>
</feature>
<feature type="compositionally biased region" description="Gly residues" evidence="1">
    <location>
        <begin position="188"/>
        <end position="198"/>
    </location>
</feature>
<gene>
    <name evidence="2" type="ORF">OSB04_008822</name>
</gene>
<evidence type="ECO:0000313" key="2">
    <source>
        <dbReference type="EMBL" id="KAJ9563662.1"/>
    </source>
</evidence>
<protein>
    <recommendedName>
        <fullName evidence="4">DUF1639 family protein</fullName>
    </recommendedName>
</protein>
<evidence type="ECO:0008006" key="4">
    <source>
        <dbReference type="Google" id="ProtNLM"/>
    </source>
</evidence>
<evidence type="ECO:0000256" key="1">
    <source>
        <dbReference type="SAM" id="MobiDB-lite"/>
    </source>
</evidence>
<evidence type="ECO:0000313" key="3">
    <source>
        <dbReference type="Proteomes" id="UP001172457"/>
    </source>
</evidence>
<reference evidence="2" key="1">
    <citation type="submission" date="2023-03" db="EMBL/GenBank/DDBJ databases">
        <title>Chromosome-scale reference genome and RAD-based genetic map of yellow starthistle (Centaurea solstitialis) reveal putative structural variation and QTLs associated with invader traits.</title>
        <authorList>
            <person name="Reatini B."/>
            <person name="Cang F.A."/>
            <person name="Jiang Q."/>
            <person name="Mckibben M.T.W."/>
            <person name="Barker M.S."/>
            <person name="Rieseberg L.H."/>
            <person name="Dlugosch K.M."/>
        </authorList>
    </citation>
    <scope>NUCLEOTIDE SEQUENCE</scope>
    <source>
        <strain evidence="2">CAN-66</strain>
        <tissue evidence="2">Leaf</tissue>
    </source>
</reference>
<feature type="region of interest" description="Disordered" evidence="1">
    <location>
        <begin position="142"/>
        <end position="213"/>
    </location>
</feature>
<dbReference type="AlphaFoldDB" id="A0AA38WJW7"/>
<feature type="compositionally biased region" description="Basic and acidic residues" evidence="1">
    <location>
        <begin position="56"/>
        <end position="65"/>
    </location>
</feature>
<sequence>MDNNNRLSKPLHNFTLPPGLSWGRQRFLRCMNVNPIGGGESSDSEEYNDAAGAGSHRREEFDRAPRRGGRSGGGGDSRRRLRFKLRHSLSPSSSPATAAEIGAIRRVFVDGDGDDEISVTREKLVMDFQTEVGRLREAILKNNTSDDDEDDENPPLMMKVSVSPPPEIAKLKRKSRPAPPPPEVISADGGGGGRGGGVINSARPKRNLEKKEEKKIRFSIALSRKEIEEDFIAMIGKKPPRKPKKRPRIIQNDIDAVFPGLWLSEVHPDRYKVNENGGKA</sequence>
<dbReference type="Pfam" id="PF07797">
    <property type="entry name" value="DUF1639"/>
    <property type="match status" value="1"/>
</dbReference>
<name>A0AA38WJW7_9ASTR</name>